<sequence length="136" mass="15635">MFPYYYQPFIPMKCVNVPFQHRQSNMVPYYNYSELPNRQYPEVDVTLFEQSAKSMQLLLKDANLLLNKLADSKSFAQKVMYAAQQSNTKEVDKLIKSTGIKSDVSANIDPDGINLKISSKGNNTDCCQLKIALRWR</sequence>
<organism evidence="1 2">
    <name type="scientific">Metabacillus rhizolycopersici</name>
    <dbReference type="NCBI Taxonomy" id="2875709"/>
    <lineage>
        <taxon>Bacteria</taxon>
        <taxon>Bacillati</taxon>
        <taxon>Bacillota</taxon>
        <taxon>Bacilli</taxon>
        <taxon>Bacillales</taxon>
        <taxon>Bacillaceae</taxon>
        <taxon>Metabacillus</taxon>
    </lineage>
</organism>
<name>A0ABS7UMW2_9BACI</name>
<protein>
    <submittedName>
        <fullName evidence="1">Uncharacterized protein</fullName>
    </submittedName>
</protein>
<dbReference type="Pfam" id="PF26344">
    <property type="entry name" value="YuzC"/>
    <property type="match status" value="1"/>
</dbReference>
<dbReference type="RefSeq" id="WP_224136913.1">
    <property type="nucleotide sequence ID" value="NZ_JAIQUM010000004.1"/>
</dbReference>
<dbReference type="InterPro" id="IPR058870">
    <property type="entry name" value="YuzC"/>
</dbReference>
<gene>
    <name evidence="1" type="ORF">K9V48_03330</name>
</gene>
<comment type="caution">
    <text evidence="1">The sequence shown here is derived from an EMBL/GenBank/DDBJ whole genome shotgun (WGS) entry which is preliminary data.</text>
</comment>
<evidence type="ECO:0000313" key="2">
    <source>
        <dbReference type="Proteomes" id="UP001165287"/>
    </source>
</evidence>
<accession>A0ABS7UMW2</accession>
<proteinExistence type="predicted"/>
<dbReference type="EMBL" id="JAIQUM010000004">
    <property type="protein sequence ID" value="MBZ5749298.1"/>
    <property type="molecule type" value="Genomic_DNA"/>
</dbReference>
<reference evidence="1" key="1">
    <citation type="submission" date="2024-05" db="EMBL/GenBank/DDBJ databases">
        <title>Metabacillus sp. nov., isolated from the rhizosphere soil of tomato plants.</title>
        <authorList>
            <person name="Ma R."/>
        </authorList>
    </citation>
    <scope>NUCLEOTIDE SEQUENCE</scope>
    <source>
        <strain evidence="1">DBTR6</strain>
    </source>
</reference>
<dbReference type="Proteomes" id="UP001165287">
    <property type="component" value="Unassembled WGS sequence"/>
</dbReference>
<evidence type="ECO:0000313" key="1">
    <source>
        <dbReference type="EMBL" id="MBZ5749298.1"/>
    </source>
</evidence>
<keyword evidence="2" id="KW-1185">Reference proteome</keyword>